<dbReference type="EMBL" id="BAAARE010000001">
    <property type="protein sequence ID" value="GAA2467715.1"/>
    <property type="molecule type" value="Genomic_DNA"/>
</dbReference>
<keyword evidence="1" id="KW-0472">Membrane</keyword>
<dbReference type="Proteomes" id="UP001500730">
    <property type="component" value="Unassembled WGS sequence"/>
</dbReference>
<feature type="transmembrane region" description="Helical" evidence="1">
    <location>
        <begin position="163"/>
        <end position="182"/>
    </location>
</feature>
<evidence type="ECO:0000313" key="2">
    <source>
        <dbReference type="EMBL" id="GAA2467715.1"/>
    </source>
</evidence>
<keyword evidence="1" id="KW-0812">Transmembrane</keyword>
<keyword evidence="3" id="KW-1185">Reference proteome</keyword>
<proteinExistence type="predicted"/>
<evidence type="ECO:0000256" key="1">
    <source>
        <dbReference type="SAM" id="Phobius"/>
    </source>
</evidence>
<reference evidence="3" key="1">
    <citation type="journal article" date="2019" name="Int. J. Syst. Evol. Microbiol.">
        <title>The Global Catalogue of Microorganisms (GCM) 10K type strain sequencing project: providing services to taxonomists for standard genome sequencing and annotation.</title>
        <authorList>
            <consortium name="The Broad Institute Genomics Platform"/>
            <consortium name="The Broad Institute Genome Sequencing Center for Infectious Disease"/>
            <person name="Wu L."/>
            <person name="Ma J."/>
        </authorList>
    </citation>
    <scope>NUCLEOTIDE SEQUENCE [LARGE SCALE GENOMIC DNA]</scope>
    <source>
        <strain evidence="3">JCM 16259</strain>
    </source>
</reference>
<feature type="transmembrane region" description="Helical" evidence="1">
    <location>
        <begin position="60"/>
        <end position="82"/>
    </location>
</feature>
<keyword evidence="1" id="KW-1133">Transmembrane helix</keyword>
<comment type="caution">
    <text evidence="2">The sequence shown here is derived from an EMBL/GenBank/DDBJ whole genome shotgun (WGS) entry which is preliminary data.</text>
</comment>
<protein>
    <submittedName>
        <fullName evidence="2">Uncharacterized protein</fullName>
    </submittedName>
</protein>
<feature type="transmembrane region" description="Helical" evidence="1">
    <location>
        <begin position="102"/>
        <end position="125"/>
    </location>
</feature>
<name>A0ABP5XTF2_9MICO</name>
<accession>A0ABP5XTF2</accession>
<sequence>MDGTAMTVAPPPAGGPRVPPDLEGFGMTHVSLHRAAPDVGAPPDVGATADVRPTPVSTRAAVGSALICAAVVLIGWACWLGASLPVSGLPQSWSSSGAGLGSWRLTWVGLDALEVAGLLATGIALRRHHWSATVSALLTLPLFVLDAWFDIMTASTSTGLGQALTMALLVELPTASVLGWVARSGLRALRHGATPPTYERP</sequence>
<organism evidence="2 3">
    <name type="scientific">Terrabacter carboxydivorans</name>
    <dbReference type="NCBI Taxonomy" id="619730"/>
    <lineage>
        <taxon>Bacteria</taxon>
        <taxon>Bacillati</taxon>
        <taxon>Actinomycetota</taxon>
        <taxon>Actinomycetes</taxon>
        <taxon>Micrococcales</taxon>
        <taxon>Intrasporangiaceae</taxon>
        <taxon>Terrabacter</taxon>
    </lineage>
</organism>
<evidence type="ECO:0000313" key="3">
    <source>
        <dbReference type="Proteomes" id="UP001500730"/>
    </source>
</evidence>
<feature type="transmembrane region" description="Helical" evidence="1">
    <location>
        <begin position="132"/>
        <end position="151"/>
    </location>
</feature>
<gene>
    <name evidence="2" type="ORF">GCM10009858_01120</name>
</gene>